<evidence type="ECO:0000256" key="7">
    <source>
        <dbReference type="ARBA" id="ARBA00022840"/>
    </source>
</evidence>
<keyword evidence="7 10" id="KW-0067">ATP-binding</keyword>
<evidence type="ECO:0000256" key="5">
    <source>
        <dbReference type="ARBA" id="ARBA00022684"/>
    </source>
</evidence>
<dbReference type="InterPro" id="IPR035434">
    <property type="entry name" value="GCL_bact_plant"/>
</dbReference>
<dbReference type="STRING" id="269796.Rru_A0570"/>
<keyword evidence="8" id="KW-0809">Transit peptide</keyword>
<comment type="similarity">
    <text evidence="2">Belongs to the carboxylate-amine ligase family. Glutamate--cysteine ligase type 2 subfamily.</text>
</comment>
<gene>
    <name evidence="12" type="ordered locus">Rru_A0570</name>
</gene>
<organism evidence="12 13">
    <name type="scientific">Rhodospirillum rubrum (strain ATCC 11170 / ATH 1.1.1 / DSM 467 / LMG 4362 / NCIMB 8255 / S1)</name>
    <dbReference type="NCBI Taxonomy" id="269796"/>
    <lineage>
        <taxon>Bacteria</taxon>
        <taxon>Pseudomonadati</taxon>
        <taxon>Pseudomonadota</taxon>
        <taxon>Alphaproteobacteria</taxon>
        <taxon>Rhodospirillales</taxon>
        <taxon>Rhodospirillaceae</taxon>
        <taxon>Rhodospirillum</taxon>
    </lineage>
</organism>
<evidence type="ECO:0000256" key="2">
    <source>
        <dbReference type="ARBA" id="ARBA00010253"/>
    </source>
</evidence>
<dbReference type="SUPFAM" id="SSF55931">
    <property type="entry name" value="Glutamine synthetase/guanido kinase"/>
    <property type="match status" value="1"/>
</dbReference>
<evidence type="ECO:0000256" key="8">
    <source>
        <dbReference type="ARBA" id="ARBA00022946"/>
    </source>
</evidence>
<dbReference type="PATRIC" id="fig|269796.9.peg.624"/>
<dbReference type="PANTHER" id="PTHR34378">
    <property type="entry name" value="GLUTAMATE--CYSTEINE LIGASE, CHLOROPLASTIC"/>
    <property type="match status" value="1"/>
</dbReference>
<keyword evidence="6 10" id="KW-0547">Nucleotide-binding</keyword>
<dbReference type="NCBIfam" id="TIGR01436">
    <property type="entry name" value="glu_cys_lig_pln"/>
    <property type="match status" value="1"/>
</dbReference>
<dbReference type="GO" id="GO:0005524">
    <property type="term" value="F:ATP binding"/>
    <property type="evidence" value="ECO:0007669"/>
    <property type="project" value="UniProtKB-UniRule"/>
</dbReference>
<evidence type="ECO:0000256" key="10">
    <source>
        <dbReference type="PIRNR" id="PIRNR017901"/>
    </source>
</evidence>
<proteinExistence type="inferred from homology"/>
<dbReference type="GO" id="GO:0004357">
    <property type="term" value="F:glutamate-cysteine ligase activity"/>
    <property type="evidence" value="ECO:0007669"/>
    <property type="project" value="UniProtKB-UniRule"/>
</dbReference>
<evidence type="ECO:0000256" key="6">
    <source>
        <dbReference type="ARBA" id="ARBA00022741"/>
    </source>
</evidence>
<comment type="catalytic activity">
    <reaction evidence="10">
        <text>L-cysteine + L-glutamate + ATP = gamma-L-glutamyl-L-cysteine + ADP + phosphate + H(+)</text>
        <dbReference type="Rhea" id="RHEA:13285"/>
        <dbReference type="ChEBI" id="CHEBI:15378"/>
        <dbReference type="ChEBI" id="CHEBI:29985"/>
        <dbReference type="ChEBI" id="CHEBI:30616"/>
        <dbReference type="ChEBI" id="CHEBI:35235"/>
        <dbReference type="ChEBI" id="CHEBI:43474"/>
        <dbReference type="ChEBI" id="CHEBI:58173"/>
        <dbReference type="ChEBI" id="CHEBI:456216"/>
        <dbReference type="EC" id="6.3.2.2"/>
    </reaction>
</comment>
<dbReference type="PIRSF" id="PIRSF017901">
    <property type="entry name" value="GCL"/>
    <property type="match status" value="1"/>
</dbReference>
<dbReference type="RefSeq" id="WP_011388328.1">
    <property type="nucleotide sequence ID" value="NC_007643.1"/>
</dbReference>
<feature type="disulfide bond" evidence="11">
    <location>
        <begin position="114"/>
        <end position="334"/>
    </location>
</feature>
<dbReference type="HOGENOM" id="CLU_026610_1_0_5"/>
<sequence>MSSLTDASILSAPLTRDDLVAHMAGGSRPKADWRIGTEHEKYAFTIADGRPLTYEGPHGVRALLEGLTRFGWSPVYEGETVIALTCPTMGSVTLEPGGQIELSGAQLETVHGTCCEVTTHHRNLKIVGGELGIGFLGIGFNPKWRREDISLMPKGRYKLMSEYMPKVGSLGLDMMLRTCTVQTNLDFGSEADMVRKFRVSLALQPIATALWANSPFTEGKPNGFLSYRSHIWTDTDPARTGILPFVFEDGMGFERYVDYLLDVPMYFVYREGRYIDATGQSFRDFMAGRLAALPGERPTIADWTDHMTVAFPEVRLKRYLEMRGADGGPWLRLCALPAFWVGLLYETASLDAAWDLVKDWTAEEHAQLRAQVPRLALKTPFRKGTLQDVALRALEISQAGLAARGRLNSKGRDETGFLDPLWTIARSGRTQAEDLLESFLTRWNGEIDPVFTECAY</sequence>
<protein>
    <recommendedName>
        <fullName evidence="10">Glutamate--cysteine ligase</fullName>
        <ecNumber evidence="10">6.3.2.2</ecNumber>
    </recommendedName>
</protein>
<keyword evidence="4 10" id="KW-0436">Ligase</keyword>
<dbReference type="Gene3D" id="3.30.590.20">
    <property type="match status" value="1"/>
</dbReference>
<evidence type="ECO:0000256" key="3">
    <source>
        <dbReference type="ARBA" id="ARBA00011153"/>
    </source>
</evidence>
<dbReference type="InterPro" id="IPR006336">
    <property type="entry name" value="GCS2"/>
</dbReference>
<comment type="pathway">
    <text evidence="1">Sulfur metabolism; glutathione biosynthesis; glutathione from L-cysteine and L-glutamate: step 1/2.</text>
</comment>
<dbReference type="Pfam" id="PF04107">
    <property type="entry name" value="GCS2"/>
    <property type="match status" value="1"/>
</dbReference>
<evidence type="ECO:0000256" key="9">
    <source>
        <dbReference type="ARBA" id="ARBA00023157"/>
    </source>
</evidence>
<comment type="function">
    <text evidence="10">Catalyzes the synthesis of gamma-glutamylcysteine (gamma-GC).</text>
</comment>
<dbReference type="EC" id="6.3.2.2" evidence="10"/>
<evidence type="ECO:0000256" key="11">
    <source>
        <dbReference type="PIRSR" id="PIRSR017901-50"/>
    </source>
</evidence>
<dbReference type="eggNOG" id="COG3572">
    <property type="taxonomic scope" value="Bacteria"/>
</dbReference>
<comment type="similarity">
    <text evidence="10">Belongs to the glutamate--cysteine ligase type 2 family. EgtA subfamily.</text>
</comment>
<name>Q2RWX1_RHORT</name>
<dbReference type="InterPro" id="IPR011556">
    <property type="entry name" value="Glut_cys_lig_pln_type"/>
</dbReference>
<reference evidence="12 13" key="1">
    <citation type="journal article" date="2011" name="Stand. Genomic Sci.">
        <title>Complete genome sequence of Rhodospirillum rubrum type strain (S1).</title>
        <authorList>
            <person name="Munk A.C."/>
            <person name="Copeland A."/>
            <person name="Lucas S."/>
            <person name="Lapidus A."/>
            <person name="Del Rio T.G."/>
            <person name="Barry K."/>
            <person name="Detter J.C."/>
            <person name="Hammon N."/>
            <person name="Israni S."/>
            <person name="Pitluck S."/>
            <person name="Brettin T."/>
            <person name="Bruce D."/>
            <person name="Han C."/>
            <person name="Tapia R."/>
            <person name="Gilna P."/>
            <person name="Schmutz J."/>
            <person name="Larimer F."/>
            <person name="Land M."/>
            <person name="Kyrpides N.C."/>
            <person name="Mavromatis K."/>
            <person name="Richardson P."/>
            <person name="Rohde M."/>
            <person name="Goker M."/>
            <person name="Klenk H.P."/>
            <person name="Zhang Y."/>
            <person name="Roberts G.P."/>
            <person name="Reslewic S."/>
            <person name="Schwartz D.C."/>
        </authorList>
    </citation>
    <scope>NUCLEOTIDE SEQUENCE [LARGE SCALE GENOMIC DNA]</scope>
    <source>
        <strain evidence="13">ATCC 11170 / ATH 1.1.1 / DSM 467 / LMG 4362 / NCIMB 8255 / S1</strain>
    </source>
</reference>
<dbReference type="PANTHER" id="PTHR34378:SF1">
    <property type="entry name" value="GLUTAMATE--CYSTEINE LIGASE, CHLOROPLASTIC"/>
    <property type="match status" value="1"/>
</dbReference>
<accession>Q2RWX1</accession>
<evidence type="ECO:0000313" key="13">
    <source>
        <dbReference type="Proteomes" id="UP000001929"/>
    </source>
</evidence>
<keyword evidence="5" id="KW-0317">Glutathione biosynthesis</keyword>
<keyword evidence="13" id="KW-1185">Reference proteome</keyword>
<dbReference type="EMBL" id="CP000230">
    <property type="protein sequence ID" value="ABC21374.1"/>
    <property type="molecule type" value="Genomic_DNA"/>
</dbReference>
<dbReference type="InterPro" id="IPR014746">
    <property type="entry name" value="Gln_synth/guanido_kin_cat_dom"/>
</dbReference>
<keyword evidence="9 11" id="KW-1015">Disulfide bond</keyword>
<evidence type="ECO:0000313" key="12">
    <source>
        <dbReference type="EMBL" id="ABC21374.1"/>
    </source>
</evidence>
<dbReference type="Proteomes" id="UP000001929">
    <property type="component" value="Chromosome"/>
</dbReference>
<dbReference type="KEGG" id="rru:Rru_A0570"/>
<dbReference type="PhylomeDB" id="Q2RWX1"/>
<dbReference type="GO" id="GO:0006750">
    <property type="term" value="P:glutathione biosynthetic process"/>
    <property type="evidence" value="ECO:0007669"/>
    <property type="project" value="UniProtKB-UniRule"/>
</dbReference>
<dbReference type="EnsemblBacteria" id="ABC21374">
    <property type="protein sequence ID" value="ABC21374"/>
    <property type="gene ID" value="Rru_A0570"/>
</dbReference>
<comment type="subunit">
    <text evidence="3">Homodimer or monomer when oxidized or reduced, respectively.</text>
</comment>
<dbReference type="AlphaFoldDB" id="Q2RWX1"/>
<evidence type="ECO:0000256" key="4">
    <source>
        <dbReference type="ARBA" id="ARBA00022598"/>
    </source>
</evidence>
<evidence type="ECO:0000256" key="1">
    <source>
        <dbReference type="ARBA" id="ARBA00005006"/>
    </source>
</evidence>